<dbReference type="OrthoDB" id="5396360at2759"/>
<name>A0A6G1LK17_9PEZI</name>
<dbReference type="EMBL" id="ML995811">
    <property type="protein sequence ID" value="KAF2773303.1"/>
    <property type="molecule type" value="Genomic_DNA"/>
</dbReference>
<reference evidence="1" key="1">
    <citation type="journal article" date="2020" name="Stud. Mycol.">
        <title>101 Dothideomycetes genomes: a test case for predicting lifestyles and emergence of pathogens.</title>
        <authorList>
            <person name="Haridas S."/>
            <person name="Albert R."/>
            <person name="Binder M."/>
            <person name="Bloem J."/>
            <person name="Labutti K."/>
            <person name="Salamov A."/>
            <person name="Andreopoulos B."/>
            <person name="Baker S."/>
            <person name="Barry K."/>
            <person name="Bills G."/>
            <person name="Bluhm B."/>
            <person name="Cannon C."/>
            <person name="Castanera R."/>
            <person name="Culley D."/>
            <person name="Daum C."/>
            <person name="Ezra D."/>
            <person name="Gonzalez J."/>
            <person name="Henrissat B."/>
            <person name="Kuo A."/>
            <person name="Liang C."/>
            <person name="Lipzen A."/>
            <person name="Lutzoni F."/>
            <person name="Magnuson J."/>
            <person name="Mondo S."/>
            <person name="Nolan M."/>
            <person name="Ohm R."/>
            <person name="Pangilinan J."/>
            <person name="Park H.-J."/>
            <person name="Ramirez L."/>
            <person name="Alfaro M."/>
            <person name="Sun H."/>
            <person name="Tritt A."/>
            <person name="Yoshinaga Y."/>
            <person name="Zwiers L.-H."/>
            <person name="Turgeon B."/>
            <person name="Goodwin S."/>
            <person name="Spatafora J."/>
            <person name="Crous P."/>
            <person name="Grigoriev I."/>
        </authorList>
    </citation>
    <scope>NUCLEOTIDE SEQUENCE</scope>
    <source>
        <strain evidence="1">CBS 116005</strain>
    </source>
</reference>
<keyword evidence="2" id="KW-1185">Reference proteome</keyword>
<sequence length="105" mass="11977">SDVWAGAISRLQTQVSYNTSMLESHRRQVADVEQAVGRLQGEMVNIVQVLTELRAELRARPQRHDSGDLDVLATQISNVTNKANEVDGLRMQIELFKNRLKRFEE</sequence>
<protein>
    <submittedName>
        <fullName evidence="1">Uncharacterized protein</fullName>
    </submittedName>
</protein>
<feature type="non-terminal residue" evidence="1">
    <location>
        <position position="1"/>
    </location>
</feature>
<proteinExistence type="predicted"/>
<accession>A0A6G1LK17</accession>
<gene>
    <name evidence="1" type="ORF">EJ03DRAFT_255054</name>
</gene>
<dbReference type="Proteomes" id="UP000799436">
    <property type="component" value="Unassembled WGS sequence"/>
</dbReference>
<dbReference type="AlphaFoldDB" id="A0A6G1LK17"/>
<organism evidence="1 2">
    <name type="scientific">Teratosphaeria nubilosa</name>
    <dbReference type="NCBI Taxonomy" id="161662"/>
    <lineage>
        <taxon>Eukaryota</taxon>
        <taxon>Fungi</taxon>
        <taxon>Dikarya</taxon>
        <taxon>Ascomycota</taxon>
        <taxon>Pezizomycotina</taxon>
        <taxon>Dothideomycetes</taxon>
        <taxon>Dothideomycetidae</taxon>
        <taxon>Mycosphaerellales</taxon>
        <taxon>Teratosphaeriaceae</taxon>
        <taxon>Teratosphaeria</taxon>
    </lineage>
</organism>
<evidence type="ECO:0000313" key="1">
    <source>
        <dbReference type="EMBL" id="KAF2773303.1"/>
    </source>
</evidence>
<evidence type="ECO:0000313" key="2">
    <source>
        <dbReference type="Proteomes" id="UP000799436"/>
    </source>
</evidence>
<feature type="non-terminal residue" evidence="1">
    <location>
        <position position="105"/>
    </location>
</feature>